<name>A0ABU6T5G0_9FABA</name>
<evidence type="ECO:0000313" key="5">
    <source>
        <dbReference type="EMBL" id="MED6143193.1"/>
    </source>
</evidence>
<dbReference type="Gene3D" id="1.10.8.430">
    <property type="entry name" value="Helical domain of apoptotic protease-activating factors"/>
    <property type="match status" value="1"/>
</dbReference>
<dbReference type="Pfam" id="PF23282">
    <property type="entry name" value="WHD_ROQ1"/>
    <property type="match status" value="1"/>
</dbReference>
<keyword evidence="3" id="KW-0611">Plant defense</keyword>
<keyword evidence="1" id="KW-0433">Leucine-rich repeat</keyword>
<dbReference type="InterPro" id="IPR044974">
    <property type="entry name" value="Disease_R_plants"/>
</dbReference>
<sequence length="655" mass="74450">MALQSSSAQPFSSCSIRYEWKYDVFLSFRGLDTRLGFTGNLYNALHNKGIHTFFDGDMLQSGEEITPALLNAIQSSRIAIIVLSPKYADSSFCLKELVHILDCIKGNSRLVLPVFYEVDPSDVRRLKNSFGEAMAKHKTRSQIHVDKWENALKQVANLSGYHFKHGEGYEHKFIEKIVQDISRKIRRVPLSVADYPVGLESPVSEVISLLEMDSIDQVHMVGIHGIGGIGKSTLALATYNLIADNFEAVCFLENIRENSQKHGLVHLQKHLLCKILGKKGVHIIGVNEGTSQIQRRLNQLKVLLVLDDVDDSNQLHAIAGEPDWFGGGSRIIITTRDTHLLELHGVERTYEVEGLKGEESFELLIWKAFKTNTDSPPSYAEVLNRAISYASGHPLALEIIGSNLFGKEVEIWESALNQFEKHLDDKIHNILQVSFDGLGQEEKSVFLDIACCFKGYTLVEITDLLQAHYGHSMKYHIQVLFEKSLIKINLYNVVIMHDLIEHMGKEIDDLEKSAEMPGKRRRLWFYKDIVKVLEDNQGTNAIEIIYLEFPSFEKKGDEDPFKKDGNKDVEVTWDGTAFKDMKNLKTVIIKNGCFSKSPKHLPNSLRVLEWRKYPSEYFPRDFQPEMLCILKLPEYLYPSTKLDCLSKASVLNSFL</sequence>
<reference evidence="5 6" key="1">
    <citation type="journal article" date="2023" name="Plants (Basel)">
        <title>Bridging the Gap: Combining Genomics and Transcriptomics Approaches to Understand Stylosanthes scabra, an Orphan Legume from the Brazilian Caatinga.</title>
        <authorList>
            <person name="Ferreira-Neto J.R.C."/>
            <person name="da Silva M.D."/>
            <person name="Binneck E."/>
            <person name="de Melo N.F."/>
            <person name="da Silva R.H."/>
            <person name="de Melo A.L.T.M."/>
            <person name="Pandolfi V."/>
            <person name="Bustamante F.O."/>
            <person name="Brasileiro-Vidal A.C."/>
            <person name="Benko-Iseppon A.M."/>
        </authorList>
    </citation>
    <scope>NUCLEOTIDE SEQUENCE [LARGE SCALE GENOMIC DNA]</scope>
    <source>
        <tissue evidence="5">Leaves</tissue>
    </source>
</reference>
<dbReference type="InterPro" id="IPR027417">
    <property type="entry name" value="P-loop_NTPase"/>
</dbReference>
<protein>
    <recommendedName>
        <fullName evidence="4">TIR domain-containing protein</fullName>
    </recommendedName>
</protein>
<dbReference type="InterPro" id="IPR035897">
    <property type="entry name" value="Toll_tir_struct_dom_sf"/>
</dbReference>
<gene>
    <name evidence="5" type="ORF">PIB30_004284</name>
</gene>
<evidence type="ECO:0000259" key="4">
    <source>
        <dbReference type="PROSITE" id="PS50104"/>
    </source>
</evidence>
<keyword evidence="2" id="KW-0677">Repeat</keyword>
<dbReference type="SUPFAM" id="SSF52540">
    <property type="entry name" value="P-loop containing nucleoside triphosphate hydrolases"/>
    <property type="match status" value="1"/>
</dbReference>
<accession>A0ABU6T5G0</accession>
<dbReference type="InterPro" id="IPR002182">
    <property type="entry name" value="NB-ARC"/>
</dbReference>
<dbReference type="Gene3D" id="3.40.50.10140">
    <property type="entry name" value="Toll/interleukin-1 receptor homology (TIR) domain"/>
    <property type="match status" value="1"/>
</dbReference>
<dbReference type="InterPro" id="IPR058192">
    <property type="entry name" value="WHD_ROQ1-like"/>
</dbReference>
<dbReference type="Pfam" id="PF01582">
    <property type="entry name" value="TIR"/>
    <property type="match status" value="1"/>
</dbReference>
<dbReference type="Gene3D" id="3.40.50.300">
    <property type="entry name" value="P-loop containing nucleotide triphosphate hydrolases"/>
    <property type="match status" value="1"/>
</dbReference>
<dbReference type="SMART" id="SM00255">
    <property type="entry name" value="TIR"/>
    <property type="match status" value="1"/>
</dbReference>
<dbReference type="InterPro" id="IPR000157">
    <property type="entry name" value="TIR_dom"/>
</dbReference>
<feature type="domain" description="TIR" evidence="4">
    <location>
        <begin position="20"/>
        <end position="185"/>
    </location>
</feature>
<evidence type="ECO:0000256" key="3">
    <source>
        <dbReference type="ARBA" id="ARBA00022821"/>
    </source>
</evidence>
<evidence type="ECO:0000256" key="2">
    <source>
        <dbReference type="ARBA" id="ARBA00022737"/>
    </source>
</evidence>
<evidence type="ECO:0000313" key="6">
    <source>
        <dbReference type="Proteomes" id="UP001341840"/>
    </source>
</evidence>
<dbReference type="Proteomes" id="UP001341840">
    <property type="component" value="Unassembled WGS sequence"/>
</dbReference>
<dbReference type="EMBL" id="JASCZI010090629">
    <property type="protein sequence ID" value="MED6143193.1"/>
    <property type="molecule type" value="Genomic_DNA"/>
</dbReference>
<dbReference type="Pfam" id="PF00931">
    <property type="entry name" value="NB-ARC"/>
    <property type="match status" value="1"/>
</dbReference>
<dbReference type="SUPFAM" id="SSF46785">
    <property type="entry name" value="Winged helix' DNA-binding domain"/>
    <property type="match status" value="1"/>
</dbReference>
<organism evidence="5 6">
    <name type="scientific">Stylosanthes scabra</name>
    <dbReference type="NCBI Taxonomy" id="79078"/>
    <lineage>
        <taxon>Eukaryota</taxon>
        <taxon>Viridiplantae</taxon>
        <taxon>Streptophyta</taxon>
        <taxon>Embryophyta</taxon>
        <taxon>Tracheophyta</taxon>
        <taxon>Spermatophyta</taxon>
        <taxon>Magnoliopsida</taxon>
        <taxon>eudicotyledons</taxon>
        <taxon>Gunneridae</taxon>
        <taxon>Pentapetalae</taxon>
        <taxon>rosids</taxon>
        <taxon>fabids</taxon>
        <taxon>Fabales</taxon>
        <taxon>Fabaceae</taxon>
        <taxon>Papilionoideae</taxon>
        <taxon>50 kb inversion clade</taxon>
        <taxon>dalbergioids sensu lato</taxon>
        <taxon>Dalbergieae</taxon>
        <taxon>Pterocarpus clade</taxon>
        <taxon>Stylosanthes</taxon>
    </lineage>
</organism>
<dbReference type="InterPro" id="IPR036390">
    <property type="entry name" value="WH_DNA-bd_sf"/>
</dbReference>
<dbReference type="PROSITE" id="PS50104">
    <property type="entry name" value="TIR"/>
    <property type="match status" value="1"/>
</dbReference>
<comment type="caution">
    <text evidence="5">The sequence shown here is derived from an EMBL/GenBank/DDBJ whole genome shotgun (WGS) entry which is preliminary data.</text>
</comment>
<keyword evidence="6" id="KW-1185">Reference proteome</keyword>
<proteinExistence type="predicted"/>
<dbReference type="PANTHER" id="PTHR11017:SF570">
    <property type="entry name" value="DISEASE RESISTANCE PROTEIN (TIR-NBS CLASS)-RELATED"/>
    <property type="match status" value="1"/>
</dbReference>
<dbReference type="SUPFAM" id="SSF52200">
    <property type="entry name" value="Toll/Interleukin receptor TIR domain"/>
    <property type="match status" value="1"/>
</dbReference>
<evidence type="ECO:0000256" key="1">
    <source>
        <dbReference type="ARBA" id="ARBA00022614"/>
    </source>
</evidence>
<dbReference type="InterPro" id="IPR042197">
    <property type="entry name" value="Apaf_helical"/>
</dbReference>
<dbReference type="PRINTS" id="PR00364">
    <property type="entry name" value="DISEASERSIST"/>
</dbReference>
<dbReference type="PANTHER" id="PTHR11017">
    <property type="entry name" value="LEUCINE-RICH REPEAT-CONTAINING PROTEIN"/>
    <property type="match status" value="1"/>
</dbReference>